<feature type="domain" description="HYR" evidence="2">
    <location>
        <begin position="885"/>
        <end position="971"/>
    </location>
</feature>
<dbReference type="Pfam" id="PF17963">
    <property type="entry name" value="Big_9"/>
    <property type="match status" value="1"/>
</dbReference>
<dbReference type="InterPro" id="IPR013783">
    <property type="entry name" value="Ig-like_fold"/>
</dbReference>
<dbReference type="PANTHER" id="PTHR24273:SF32">
    <property type="entry name" value="HYALIN"/>
    <property type="match status" value="1"/>
</dbReference>
<organism evidence="3 4">
    <name type="scientific">Bipolaricaulis sibiricus</name>
    <dbReference type="NCBI Taxonomy" id="2501609"/>
    <lineage>
        <taxon>Bacteria</taxon>
        <taxon>Candidatus Bipolaricaulota</taxon>
        <taxon>Candidatus Bipolaricaulia</taxon>
        <taxon>Candidatus Bipolaricaulales</taxon>
        <taxon>Candidatus Bipolaricaulaceae</taxon>
        <taxon>Candidatus Bipolaricaulis</taxon>
    </lineage>
</organism>
<name>A0A410FVK2_BIPS1</name>
<dbReference type="InterPro" id="IPR003410">
    <property type="entry name" value="HYR_dom"/>
</dbReference>
<dbReference type="Pfam" id="PF02494">
    <property type="entry name" value="HYR"/>
    <property type="match status" value="1"/>
</dbReference>
<sequence>MKSVLSVVLGAFVAFAPSFDPVVAEECQVTNLSSSQDPLRIYWNVWCIGTIREVPAQGWSVEGIHCCLTGVGGLAVPMCKSEGTYGHEKVLEVQFSHGCAWVPLAAEPWGATPAITVQPVCWCCVGHWPCKGTEGRKLGLAGGQVRTTHPPRVHAPNVVRIERDGVTSIPVQVTDSGGDLIAIYWTQPKNGTVRGEQRVFAEPVYEYSASLQYQPSPCWTGWDSFEVRALDARGGLSRSVVRLRVIDAPPQLEKPAPVIVSVDGEPVRFELPMATAAPPYTSDVLKYSVIREPLHGALEGSGRQYTFTPDPSYCGIDVLEYVVEDPCGARSCGSVELVIQRRPTIDGPSEVEAQRSRKTTFDVVVYDPCHGFPQVAVTADSGSYVSALPVFLAPAIGLCSIEYTSPKELCEDMVRVTATSRATGLTAELDVHVTVVGNQPPQASPPHLQGDTTVTLTPTGVVRTPVVFQPIEVWDPDGDPVTIEGYGLPPIYAANLSAFLGSLVALYTPGGLTDEDLCRAVRERDVYVDEFSLTLQDKCGATTEVPVIVTIRVEDKVPPKIVYPAQNRTVECDGQGNTTELSEWLASHGGAWAFDNCCDVTWTNDYTPDKFVYSCGKAGSVTVTFTAADCAGNKSSTTATFTVVDTTPPELTIPPDVDLGCNPADTSPQATGWATATDKCDPSPAVTYTDSVSTLGCQVTIERTWIARDSCGREAKGVQRITYIQDTEPPTLVVPGDVTVECDKVPPVGEATATDNCDPAPSVEYLGEERVDGSCPYTYTLIRTWRATDACGNAGEESQTITVADTTLPVLTCPGNVNLGCNPSDTSPDVTGWATATDNCDPNPTVTYTDSLSTVGCTTTISRIWSASDACGNTTQCTQVITYTADTVPPTIHCPGHVWRSSSEPPGTLVWVTFPITASDACDPSPTLSCSPSGGHFQVGEDALAHTSCTAWDACGNETNRDCTFWVIVEFVCPPLFAWPDFADAPGHVWIPVLANDSGYGLRIVGVSPPTCGSAWISGDGIVYTTMGWSPGCPPPYAGMQETFSYTVEDACENQASAAVTVTITCDICPLSVPGGKEEK</sequence>
<protein>
    <recommendedName>
        <fullName evidence="2">HYR domain-containing protein</fullName>
    </recommendedName>
</protein>
<dbReference type="KEGG" id="bih:BIP78_1331"/>
<dbReference type="PANTHER" id="PTHR24273">
    <property type="entry name" value="FI04643P-RELATED"/>
    <property type="match status" value="1"/>
</dbReference>
<keyword evidence="1" id="KW-0677">Repeat</keyword>
<accession>A0A410FVK2</accession>
<evidence type="ECO:0000313" key="3">
    <source>
        <dbReference type="EMBL" id="QAA77097.1"/>
    </source>
</evidence>
<gene>
    <name evidence="3" type="ORF">BIP78_1331</name>
</gene>
<evidence type="ECO:0000313" key="4">
    <source>
        <dbReference type="Proteomes" id="UP000287233"/>
    </source>
</evidence>
<evidence type="ECO:0000259" key="2">
    <source>
        <dbReference type="PROSITE" id="PS50825"/>
    </source>
</evidence>
<dbReference type="Proteomes" id="UP000287233">
    <property type="component" value="Chromosome"/>
</dbReference>
<proteinExistence type="predicted"/>
<reference evidence="4" key="1">
    <citation type="submission" date="2018-12" db="EMBL/GenBank/DDBJ databases">
        <title>Complete genome sequence of an uncultured bacterium of the candidate phylum Bipolaricaulota.</title>
        <authorList>
            <person name="Kadnikov V.V."/>
            <person name="Mardanov A.V."/>
            <person name="Beletsky A.V."/>
            <person name="Frank Y.A."/>
            <person name="Karnachuk O.V."/>
            <person name="Ravin N.V."/>
        </authorList>
    </citation>
    <scope>NUCLEOTIDE SEQUENCE [LARGE SCALE GENOMIC DNA]</scope>
</reference>
<evidence type="ECO:0000256" key="1">
    <source>
        <dbReference type="ARBA" id="ARBA00022737"/>
    </source>
</evidence>
<dbReference type="PROSITE" id="PS50825">
    <property type="entry name" value="HYR"/>
    <property type="match status" value="1"/>
</dbReference>
<dbReference type="Gene3D" id="2.60.40.10">
    <property type="entry name" value="Immunoglobulins"/>
    <property type="match status" value="1"/>
</dbReference>
<dbReference type="EMBL" id="CP034928">
    <property type="protein sequence ID" value="QAA77097.1"/>
    <property type="molecule type" value="Genomic_DNA"/>
</dbReference>
<dbReference type="AlphaFoldDB" id="A0A410FVK2"/>